<evidence type="ECO:0000313" key="1">
    <source>
        <dbReference type="EMBL" id="GGX07692.1"/>
    </source>
</evidence>
<comment type="caution">
    <text evidence="1">The sequence shown here is derived from an EMBL/GenBank/DDBJ whole genome shotgun (WGS) entry which is preliminary data.</text>
</comment>
<accession>A0A918JTK1</accession>
<protein>
    <submittedName>
        <fullName evidence="1">Uncharacterized protein</fullName>
    </submittedName>
</protein>
<gene>
    <name evidence="1" type="ORF">GCM10007384_06710</name>
</gene>
<proteinExistence type="predicted"/>
<reference evidence="1 2" key="1">
    <citation type="journal article" date="2014" name="Int. J. Syst. Evol. Microbiol.">
        <title>Complete genome sequence of Corynebacterium casei LMG S-19264T (=DSM 44701T), isolated from a smear-ripened cheese.</title>
        <authorList>
            <consortium name="US DOE Joint Genome Institute (JGI-PGF)"/>
            <person name="Walter F."/>
            <person name="Albersmeier A."/>
            <person name="Kalinowski J."/>
            <person name="Ruckert C."/>
        </authorList>
    </citation>
    <scope>NUCLEOTIDE SEQUENCE [LARGE SCALE GENOMIC DNA]</scope>
    <source>
        <strain evidence="1 2">KCTC 12285</strain>
    </source>
</reference>
<evidence type="ECO:0000313" key="2">
    <source>
        <dbReference type="Proteomes" id="UP000601108"/>
    </source>
</evidence>
<dbReference type="AlphaFoldDB" id="A0A918JTK1"/>
<dbReference type="EMBL" id="BMWS01000003">
    <property type="protein sequence ID" value="GGX07692.1"/>
    <property type="molecule type" value="Genomic_DNA"/>
</dbReference>
<dbReference type="Proteomes" id="UP000601108">
    <property type="component" value="Unassembled WGS sequence"/>
</dbReference>
<sequence>MPRKQNIFLEAYLVAFSEVIDSHYTSVFGIDIIIYHSSKEYNLVCVLHQNVAAIVSYIFIYIA</sequence>
<organism evidence="1 2">
    <name type="scientific">Aquimarina muelleri</name>
    <dbReference type="NCBI Taxonomy" id="279356"/>
    <lineage>
        <taxon>Bacteria</taxon>
        <taxon>Pseudomonadati</taxon>
        <taxon>Bacteroidota</taxon>
        <taxon>Flavobacteriia</taxon>
        <taxon>Flavobacteriales</taxon>
        <taxon>Flavobacteriaceae</taxon>
        <taxon>Aquimarina</taxon>
    </lineage>
</organism>
<name>A0A918JTK1_9FLAO</name>
<keyword evidence="2" id="KW-1185">Reference proteome</keyword>